<protein>
    <submittedName>
        <fullName evidence="1">Uncharacterized protein</fullName>
    </submittedName>
</protein>
<dbReference type="EnsemblMetazoa" id="AATE007998-RA">
    <property type="protein sequence ID" value="AATE007998-PA.1"/>
    <property type="gene ID" value="AATE007998"/>
</dbReference>
<organism evidence="1">
    <name type="scientific">Anopheles atroparvus</name>
    <name type="common">European mosquito</name>
    <dbReference type="NCBI Taxonomy" id="41427"/>
    <lineage>
        <taxon>Eukaryota</taxon>
        <taxon>Metazoa</taxon>
        <taxon>Ecdysozoa</taxon>
        <taxon>Arthropoda</taxon>
        <taxon>Hexapoda</taxon>
        <taxon>Insecta</taxon>
        <taxon>Pterygota</taxon>
        <taxon>Neoptera</taxon>
        <taxon>Endopterygota</taxon>
        <taxon>Diptera</taxon>
        <taxon>Nematocera</taxon>
        <taxon>Culicoidea</taxon>
        <taxon>Culicidae</taxon>
        <taxon>Anophelinae</taxon>
        <taxon>Anopheles</taxon>
    </lineage>
</organism>
<proteinExistence type="predicted"/>
<evidence type="ECO:0000313" key="1">
    <source>
        <dbReference type="EnsemblMetazoa" id="AATE007998-PA.1"/>
    </source>
</evidence>
<reference evidence="1" key="1">
    <citation type="submission" date="2022-08" db="UniProtKB">
        <authorList>
            <consortium name="EnsemblMetazoa"/>
        </authorList>
    </citation>
    <scope>IDENTIFICATION</scope>
    <source>
        <strain evidence="1">EBRO</strain>
    </source>
</reference>
<accession>A0A182IYM3</accession>
<dbReference type="VEuPathDB" id="VectorBase:AATE007998"/>
<dbReference type="AlphaFoldDB" id="A0A182IYM3"/>
<name>A0A182IYM3_ANOAO</name>
<sequence>MLSPSDGTGEGALMSGEGIGLGRLVNDCACSSTVSSSRRDFCSSFRIPTKLSYCANCSSSSPSTSSTRLRSLPLIELMTNSTSTCGFLLSPLNVWSVSLWCFTQSRMIATRSRSRFSNAATSNSLEPPLPDVPLLLLRPVTVVVVVVVFVDISS</sequence>